<gene>
    <name evidence="2" type="ORF">GCM10011534_34460</name>
</gene>
<dbReference type="InterPro" id="IPR029058">
    <property type="entry name" value="AB_hydrolase_fold"/>
</dbReference>
<feature type="domain" description="AB hydrolase-1" evidence="1">
    <location>
        <begin position="22"/>
        <end position="259"/>
    </location>
</feature>
<dbReference type="Proteomes" id="UP000649829">
    <property type="component" value="Unassembled WGS sequence"/>
</dbReference>
<comment type="caution">
    <text evidence="2">The sequence shown here is derived from an EMBL/GenBank/DDBJ whole genome shotgun (WGS) entry which is preliminary data.</text>
</comment>
<dbReference type="RefSeq" id="WP_028286794.1">
    <property type="nucleotide sequence ID" value="NZ_BMLF01000002.1"/>
</dbReference>
<name>A0A917T4W8_9RHOB</name>
<proteinExistence type="predicted"/>
<reference evidence="2" key="2">
    <citation type="submission" date="2020-09" db="EMBL/GenBank/DDBJ databases">
        <authorList>
            <person name="Sun Q."/>
            <person name="Zhou Y."/>
        </authorList>
    </citation>
    <scope>NUCLEOTIDE SEQUENCE</scope>
    <source>
        <strain evidence="2">CGMCC 1.6293</strain>
    </source>
</reference>
<dbReference type="GO" id="GO:0004806">
    <property type="term" value="F:triacylglycerol lipase activity"/>
    <property type="evidence" value="ECO:0007669"/>
    <property type="project" value="TreeGrafter"/>
</dbReference>
<evidence type="ECO:0000313" key="3">
    <source>
        <dbReference type="Proteomes" id="UP000649829"/>
    </source>
</evidence>
<dbReference type="PRINTS" id="PR00111">
    <property type="entry name" value="ABHYDROLASE"/>
</dbReference>
<evidence type="ECO:0000313" key="2">
    <source>
        <dbReference type="EMBL" id="GGM09582.1"/>
    </source>
</evidence>
<dbReference type="SUPFAM" id="SSF53474">
    <property type="entry name" value="alpha/beta-Hydrolases"/>
    <property type="match status" value="1"/>
</dbReference>
<dbReference type="PANTHER" id="PTHR43433:SF5">
    <property type="entry name" value="AB HYDROLASE-1 DOMAIN-CONTAINING PROTEIN"/>
    <property type="match status" value="1"/>
</dbReference>
<dbReference type="PANTHER" id="PTHR43433">
    <property type="entry name" value="HYDROLASE, ALPHA/BETA FOLD FAMILY PROTEIN"/>
    <property type="match status" value="1"/>
</dbReference>
<dbReference type="InterPro" id="IPR050471">
    <property type="entry name" value="AB_hydrolase"/>
</dbReference>
<organism evidence="2 3">
    <name type="scientific">Pseudooceanicola nanhaiensis</name>
    <dbReference type="NCBI Taxonomy" id="375761"/>
    <lineage>
        <taxon>Bacteria</taxon>
        <taxon>Pseudomonadati</taxon>
        <taxon>Pseudomonadota</taxon>
        <taxon>Alphaproteobacteria</taxon>
        <taxon>Rhodobacterales</taxon>
        <taxon>Paracoccaceae</taxon>
        <taxon>Pseudooceanicola</taxon>
    </lineage>
</organism>
<accession>A0A917T4W8</accession>
<sequence>MKIVQSQGIEIATEAFGDPADPAVVLVMGATASMLGWPATFCETLSHRARHVIRYDHRDTGLSTCVPLGRGAYDGEDMADDLLAVLDGYGIASAHIVGMSLGGYLAQMVALVAPERVASLTLLASEPLGWEGEPLPHIRPELLDHFGQLGRLDWTDGAAVEEFLFTIDRLSAGTTFDAAGARARIRAVMARSPHLPSMFNHATIGLRGDWTGRFRAIRQPVLVIHGAADPVLPPDNGRALAEGIAVARFLSIPGLGHELPDEVLPSLVEIVAAHTDQ</sequence>
<dbReference type="GO" id="GO:0046503">
    <property type="term" value="P:glycerolipid catabolic process"/>
    <property type="evidence" value="ECO:0007669"/>
    <property type="project" value="TreeGrafter"/>
</dbReference>
<dbReference type="Pfam" id="PF00561">
    <property type="entry name" value="Abhydrolase_1"/>
    <property type="match status" value="1"/>
</dbReference>
<reference evidence="2" key="1">
    <citation type="journal article" date="2014" name="Int. J. Syst. Evol. Microbiol.">
        <title>Complete genome sequence of Corynebacterium casei LMG S-19264T (=DSM 44701T), isolated from a smear-ripened cheese.</title>
        <authorList>
            <consortium name="US DOE Joint Genome Institute (JGI-PGF)"/>
            <person name="Walter F."/>
            <person name="Albersmeier A."/>
            <person name="Kalinowski J."/>
            <person name="Ruckert C."/>
        </authorList>
    </citation>
    <scope>NUCLEOTIDE SEQUENCE</scope>
    <source>
        <strain evidence="2">CGMCC 1.6293</strain>
    </source>
</reference>
<dbReference type="InterPro" id="IPR000073">
    <property type="entry name" value="AB_hydrolase_1"/>
</dbReference>
<dbReference type="AlphaFoldDB" id="A0A917T4W8"/>
<protein>
    <submittedName>
        <fullName evidence="2">Acetyltransferase</fullName>
    </submittedName>
</protein>
<evidence type="ECO:0000259" key="1">
    <source>
        <dbReference type="Pfam" id="PF00561"/>
    </source>
</evidence>
<dbReference type="Gene3D" id="3.40.50.1820">
    <property type="entry name" value="alpha/beta hydrolase"/>
    <property type="match status" value="1"/>
</dbReference>
<dbReference type="EMBL" id="BMLF01000002">
    <property type="protein sequence ID" value="GGM09582.1"/>
    <property type="molecule type" value="Genomic_DNA"/>
</dbReference>
<keyword evidence="3" id="KW-1185">Reference proteome</keyword>